<feature type="domain" description="Response regulatory" evidence="10">
    <location>
        <begin position="3"/>
        <end position="114"/>
    </location>
</feature>
<evidence type="ECO:0000256" key="5">
    <source>
        <dbReference type="ARBA" id="ARBA00023015"/>
    </source>
</evidence>
<dbReference type="InterPro" id="IPR001789">
    <property type="entry name" value="Sig_transdc_resp-reg_receiver"/>
</dbReference>
<keyword evidence="5" id="KW-0805">Transcription regulation</keyword>
<dbReference type="InterPro" id="IPR036388">
    <property type="entry name" value="WH-like_DNA-bd_sf"/>
</dbReference>
<feature type="domain" description="OmpR/PhoB-type" evidence="11">
    <location>
        <begin position="121"/>
        <end position="220"/>
    </location>
</feature>
<dbReference type="SUPFAM" id="SSF52172">
    <property type="entry name" value="CheY-like"/>
    <property type="match status" value="1"/>
</dbReference>
<dbReference type="GO" id="GO:0005829">
    <property type="term" value="C:cytosol"/>
    <property type="evidence" value="ECO:0007669"/>
    <property type="project" value="TreeGrafter"/>
</dbReference>
<dbReference type="GO" id="GO:0032993">
    <property type="term" value="C:protein-DNA complex"/>
    <property type="evidence" value="ECO:0007669"/>
    <property type="project" value="TreeGrafter"/>
</dbReference>
<keyword evidence="7" id="KW-0804">Transcription</keyword>
<gene>
    <name evidence="12" type="ORF">NE535_14070</name>
</gene>
<evidence type="ECO:0000256" key="9">
    <source>
        <dbReference type="PROSITE-ProRule" id="PRU01091"/>
    </source>
</evidence>
<evidence type="ECO:0000256" key="1">
    <source>
        <dbReference type="ARBA" id="ARBA00004496"/>
    </source>
</evidence>
<keyword evidence="2" id="KW-0963">Cytoplasm</keyword>
<evidence type="ECO:0000259" key="10">
    <source>
        <dbReference type="PROSITE" id="PS50110"/>
    </source>
</evidence>
<comment type="subcellular location">
    <subcellularLocation>
        <location evidence="1">Cytoplasm</location>
    </subcellularLocation>
</comment>
<dbReference type="InterPro" id="IPR001867">
    <property type="entry name" value="OmpR/PhoB-type_DNA-bd"/>
</dbReference>
<evidence type="ECO:0000313" key="12">
    <source>
        <dbReference type="EMBL" id="MCT7942912.1"/>
    </source>
</evidence>
<feature type="modified residue" description="4-aspartylphosphate" evidence="8">
    <location>
        <position position="52"/>
    </location>
</feature>
<keyword evidence="6 9" id="KW-0238">DNA-binding</keyword>
<dbReference type="EMBL" id="JAMTCD010000019">
    <property type="protein sequence ID" value="MCT7942912.1"/>
    <property type="molecule type" value="Genomic_DNA"/>
</dbReference>
<accession>A0A9X2WPZ0</accession>
<dbReference type="PROSITE" id="PS50110">
    <property type="entry name" value="RESPONSE_REGULATORY"/>
    <property type="match status" value="1"/>
</dbReference>
<dbReference type="SMART" id="SM00862">
    <property type="entry name" value="Trans_reg_C"/>
    <property type="match status" value="1"/>
</dbReference>
<evidence type="ECO:0000256" key="2">
    <source>
        <dbReference type="ARBA" id="ARBA00022490"/>
    </source>
</evidence>
<dbReference type="GO" id="GO:0000976">
    <property type="term" value="F:transcription cis-regulatory region binding"/>
    <property type="evidence" value="ECO:0007669"/>
    <property type="project" value="TreeGrafter"/>
</dbReference>
<comment type="caution">
    <text evidence="12">The sequence shown here is derived from an EMBL/GenBank/DDBJ whole genome shotgun (WGS) entry which is preliminary data.</text>
</comment>
<dbReference type="Proteomes" id="UP001155546">
    <property type="component" value="Unassembled WGS sequence"/>
</dbReference>
<reference evidence="12" key="1">
    <citation type="journal article" date="2023" name="Int. J. Syst. Evol. Microbiol.">
        <title>&lt;i&gt;Shewanella septentrionalis&lt;/i&gt; sp. nov. and &lt;i&gt;Shewanella holmiensis&lt;/i&gt; sp. nov., isolated from Baltic Sea water and sediments.</title>
        <authorList>
            <person name="Martin-Rodriguez A.J."/>
            <person name="Thorell K."/>
            <person name="Joffre E."/>
            <person name="Jensie-Markopoulos S."/>
            <person name="Moore E.R.B."/>
            <person name="Sjoling A."/>
        </authorList>
    </citation>
    <scope>NUCLEOTIDE SEQUENCE</scope>
    <source>
        <strain evidence="12">SP1S2-7</strain>
    </source>
</reference>
<feature type="DNA-binding region" description="OmpR/PhoB-type" evidence="9">
    <location>
        <begin position="121"/>
        <end position="220"/>
    </location>
</feature>
<dbReference type="InterPro" id="IPR039420">
    <property type="entry name" value="WalR-like"/>
</dbReference>
<evidence type="ECO:0000256" key="4">
    <source>
        <dbReference type="ARBA" id="ARBA00023012"/>
    </source>
</evidence>
<dbReference type="SMART" id="SM00448">
    <property type="entry name" value="REC"/>
    <property type="match status" value="1"/>
</dbReference>
<evidence type="ECO:0000313" key="13">
    <source>
        <dbReference type="Proteomes" id="UP001155546"/>
    </source>
</evidence>
<protein>
    <submittedName>
        <fullName evidence="12">Response regulator transcription factor</fullName>
    </submittedName>
</protein>
<dbReference type="InterPro" id="IPR011006">
    <property type="entry name" value="CheY-like_superfamily"/>
</dbReference>
<sequence>MKRILLIEQKVEAGFDFGKKLNEIGYEICIVNDAFQALVHLESHSFDLVLVDLAIPKMDSFWLLVARKCHTPVITLANTNDVLEKLNAFELGADDYLSKPFNIRELQLRMNVIKRRGQLVENAIKQTMIEFDDTEYSLTCSGHKITLTNTEYRLFKYLYERQGEVVTKEELQQRVLHKKLGKFDRNLDMHISNTRRKLADRNLSRDLINTVRGQGYSFNF</sequence>
<dbReference type="GO" id="GO:0006355">
    <property type="term" value="P:regulation of DNA-templated transcription"/>
    <property type="evidence" value="ECO:0007669"/>
    <property type="project" value="InterPro"/>
</dbReference>
<dbReference type="GO" id="GO:0000156">
    <property type="term" value="F:phosphorelay response regulator activity"/>
    <property type="evidence" value="ECO:0007669"/>
    <property type="project" value="TreeGrafter"/>
</dbReference>
<organism evidence="12 13">
    <name type="scientific">Shewanella holmiensis</name>
    <dbReference type="NCBI Taxonomy" id="2952222"/>
    <lineage>
        <taxon>Bacteria</taxon>
        <taxon>Pseudomonadati</taxon>
        <taxon>Pseudomonadota</taxon>
        <taxon>Gammaproteobacteria</taxon>
        <taxon>Alteromonadales</taxon>
        <taxon>Shewanellaceae</taxon>
        <taxon>Shewanella</taxon>
    </lineage>
</organism>
<dbReference type="RefSeq" id="WP_261299259.1">
    <property type="nucleotide sequence ID" value="NZ_JAMTCD010000019.1"/>
</dbReference>
<dbReference type="Pfam" id="PF00486">
    <property type="entry name" value="Trans_reg_C"/>
    <property type="match status" value="1"/>
</dbReference>
<proteinExistence type="predicted"/>
<evidence type="ECO:0000256" key="7">
    <source>
        <dbReference type="ARBA" id="ARBA00023163"/>
    </source>
</evidence>
<evidence type="ECO:0000259" key="11">
    <source>
        <dbReference type="PROSITE" id="PS51755"/>
    </source>
</evidence>
<dbReference type="Pfam" id="PF00072">
    <property type="entry name" value="Response_reg"/>
    <property type="match status" value="1"/>
</dbReference>
<name>A0A9X2WPZ0_9GAMM</name>
<dbReference type="Gene3D" id="1.10.10.10">
    <property type="entry name" value="Winged helix-like DNA-binding domain superfamily/Winged helix DNA-binding domain"/>
    <property type="match status" value="1"/>
</dbReference>
<dbReference type="PANTHER" id="PTHR48111:SF39">
    <property type="entry name" value="TRANSCRIPTIONAL REGULATORY PROTEIN CPXR"/>
    <property type="match status" value="1"/>
</dbReference>
<dbReference type="AlphaFoldDB" id="A0A9X2WPZ0"/>
<keyword evidence="13" id="KW-1185">Reference proteome</keyword>
<keyword evidence="4" id="KW-0902">Two-component regulatory system</keyword>
<keyword evidence="3 8" id="KW-0597">Phosphoprotein</keyword>
<evidence type="ECO:0000256" key="8">
    <source>
        <dbReference type="PROSITE-ProRule" id="PRU00169"/>
    </source>
</evidence>
<dbReference type="Gene3D" id="3.40.50.2300">
    <property type="match status" value="1"/>
</dbReference>
<dbReference type="Gene3D" id="6.10.250.690">
    <property type="match status" value="1"/>
</dbReference>
<evidence type="ECO:0000256" key="6">
    <source>
        <dbReference type="ARBA" id="ARBA00023125"/>
    </source>
</evidence>
<dbReference type="PROSITE" id="PS51755">
    <property type="entry name" value="OMPR_PHOB"/>
    <property type="match status" value="1"/>
</dbReference>
<dbReference type="CDD" id="cd00383">
    <property type="entry name" value="trans_reg_C"/>
    <property type="match status" value="1"/>
</dbReference>
<dbReference type="PANTHER" id="PTHR48111">
    <property type="entry name" value="REGULATOR OF RPOS"/>
    <property type="match status" value="1"/>
</dbReference>
<evidence type="ECO:0000256" key="3">
    <source>
        <dbReference type="ARBA" id="ARBA00022553"/>
    </source>
</evidence>